<proteinExistence type="predicted"/>
<dbReference type="EMBL" id="OX459120">
    <property type="protein sequence ID" value="CAI9099482.1"/>
    <property type="molecule type" value="Genomic_DNA"/>
</dbReference>
<gene>
    <name evidence="2" type="ORF">OLC1_LOCUS9498</name>
</gene>
<evidence type="ECO:0000313" key="3">
    <source>
        <dbReference type="Proteomes" id="UP001161247"/>
    </source>
</evidence>
<name>A0AAV1CY93_OLDCO</name>
<feature type="coiled-coil region" evidence="1">
    <location>
        <begin position="11"/>
        <end position="38"/>
    </location>
</feature>
<dbReference type="AlphaFoldDB" id="A0AAV1CY93"/>
<protein>
    <submittedName>
        <fullName evidence="2">OLC1v1036309C1</fullName>
    </submittedName>
</protein>
<sequence>MMSAAEVDAHNSEYNRLCRELEMEIKKLEQQEKANSMNLGSSNDYWWEKSIENMGLEELEMYAVALEELKKNVLTSADELDLLKKSHNMGMMNVDLNQMISTSSTGASNFEVDLNANQVSSANLNVPYGFGI</sequence>
<evidence type="ECO:0000256" key="1">
    <source>
        <dbReference type="SAM" id="Coils"/>
    </source>
</evidence>
<reference evidence="2" key="1">
    <citation type="submission" date="2023-03" db="EMBL/GenBank/DDBJ databases">
        <authorList>
            <person name="Julca I."/>
        </authorList>
    </citation>
    <scope>NUCLEOTIDE SEQUENCE</scope>
</reference>
<organism evidence="2 3">
    <name type="scientific">Oldenlandia corymbosa var. corymbosa</name>
    <dbReference type="NCBI Taxonomy" id="529605"/>
    <lineage>
        <taxon>Eukaryota</taxon>
        <taxon>Viridiplantae</taxon>
        <taxon>Streptophyta</taxon>
        <taxon>Embryophyta</taxon>
        <taxon>Tracheophyta</taxon>
        <taxon>Spermatophyta</taxon>
        <taxon>Magnoliopsida</taxon>
        <taxon>eudicotyledons</taxon>
        <taxon>Gunneridae</taxon>
        <taxon>Pentapetalae</taxon>
        <taxon>asterids</taxon>
        <taxon>lamiids</taxon>
        <taxon>Gentianales</taxon>
        <taxon>Rubiaceae</taxon>
        <taxon>Rubioideae</taxon>
        <taxon>Spermacoceae</taxon>
        <taxon>Hedyotis-Oldenlandia complex</taxon>
        <taxon>Oldenlandia</taxon>
    </lineage>
</organism>
<keyword evidence="3" id="KW-1185">Reference proteome</keyword>
<dbReference type="Proteomes" id="UP001161247">
    <property type="component" value="Chromosome 3"/>
</dbReference>
<accession>A0AAV1CY93</accession>
<keyword evidence="1" id="KW-0175">Coiled coil</keyword>
<evidence type="ECO:0000313" key="2">
    <source>
        <dbReference type="EMBL" id="CAI9099482.1"/>
    </source>
</evidence>
<dbReference type="Gene3D" id="6.10.140.920">
    <property type="match status" value="1"/>
</dbReference>